<organism evidence="3 4">
    <name type="scientific">Fervidobacterium thailandense</name>
    <dbReference type="NCBI Taxonomy" id="1008305"/>
    <lineage>
        <taxon>Bacteria</taxon>
        <taxon>Thermotogati</taxon>
        <taxon>Thermotogota</taxon>
        <taxon>Thermotogae</taxon>
        <taxon>Thermotogales</taxon>
        <taxon>Fervidobacteriaceae</taxon>
        <taxon>Fervidobacterium</taxon>
    </lineage>
</organism>
<dbReference type="PROSITE" id="PS50887">
    <property type="entry name" value="GGDEF"/>
    <property type="match status" value="1"/>
</dbReference>
<proteinExistence type="predicted"/>
<dbReference type="InterPro" id="IPR000160">
    <property type="entry name" value="GGDEF_dom"/>
</dbReference>
<dbReference type="STRING" id="1008305.A4H02_04150"/>
<dbReference type="SUPFAM" id="SSF55073">
    <property type="entry name" value="Nucleotide cyclase"/>
    <property type="match status" value="1"/>
</dbReference>
<dbReference type="InterPro" id="IPR029787">
    <property type="entry name" value="Nucleotide_cyclase"/>
</dbReference>
<dbReference type="GO" id="GO:0005886">
    <property type="term" value="C:plasma membrane"/>
    <property type="evidence" value="ECO:0007669"/>
    <property type="project" value="TreeGrafter"/>
</dbReference>
<keyword evidence="4" id="KW-1185">Reference proteome</keyword>
<feature type="coiled-coil region" evidence="1">
    <location>
        <begin position="102"/>
        <end position="136"/>
    </location>
</feature>
<protein>
    <recommendedName>
        <fullName evidence="2">GGDEF domain-containing protein</fullName>
    </recommendedName>
</protein>
<evidence type="ECO:0000259" key="2">
    <source>
        <dbReference type="PROSITE" id="PS50887"/>
    </source>
</evidence>
<dbReference type="NCBIfam" id="TIGR00254">
    <property type="entry name" value="GGDEF"/>
    <property type="match status" value="1"/>
</dbReference>
<dbReference type="InterPro" id="IPR050469">
    <property type="entry name" value="Diguanylate_Cyclase"/>
</dbReference>
<evidence type="ECO:0000313" key="3">
    <source>
        <dbReference type="EMBL" id="ODN30727.1"/>
    </source>
</evidence>
<evidence type="ECO:0000256" key="1">
    <source>
        <dbReference type="SAM" id="Coils"/>
    </source>
</evidence>
<keyword evidence="1" id="KW-0175">Coiled coil</keyword>
<dbReference type="SMART" id="SM00267">
    <property type="entry name" value="GGDEF"/>
    <property type="match status" value="1"/>
</dbReference>
<dbReference type="GO" id="GO:1902201">
    <property type="term" value="P:negative regulation of bacterial-type flagellum-dependent cell motility"/>
    <property type="evidence" value="ECO:0007669"/>
    <property type="project" value="TreeGrafter"/>
</dbReference>
<dbReference type="PANTHER" id="PTHR45138">
    <property type="entry name" value="REGULATORY COMPONENTS OF SENSORY TRANSDUCTION SYSTEM"/>
    <property type="match status" value="1"/>
</dbReference>
<dbReference type="AlphaFoldDB" id="A0A1E3G3B3"/>
<dbReference type="Gene3D" id="3.30.70.270">
    <property type="match status" value="1"/>
</dbReference>
<gene>
    <name evidence="3" type="ORF">A4H02_04150</name>
</gene>
<dbReference type="Proteomes" id="UP000094570">
    <property type="component" value="Unassembled WGS sequence"/>
</dbReference>
<evidence type="ECO:0000313" key="4">
    <source>
        <dbReference type="Proteomes" id="UP000094570"/>
    </source>
</evidence>
<sequence length="317" mass="36680">MMRAFFEGIAIFMHEDGQLVPLAGIEQPEWAQQVPRLAFEDPKFAHLLLNLPVERVYYTEVVLNYLDEFILLSVLGVVLPNKEKLIIVLRHSDVVAELSNIISAQTDMIRQNAKEIAELREQQSLLAEQLAEIVKQLAVMNRMLIRKNREIEEMALHDPLTGAYNRRYLDDYLKAEIAKARRYGSVFSVVFCDLDNFKKLNDTYGHAYGDFILKRFVNIMEGSLREGEDKIIRYGGDEFVVILSQADTFKAQKVMQRILKKCQGEGISFSFGILSSEEFKDHLKPEDIIDAIDKKMYEHKRLKGRNAELFEQKDDKE</sequence>
<dbReference type="RefSeq" id="WP_069292904.1">
    <property type="nucleotide sequence ID" value="NZ_CP140110.1"/>
</dbReference>
<dbReference type="InterPro" id="IPR043128">
    <property type="entry name" value="Rev_trsase/Diguanyl_cyclase"/>
</dbReference>
<feature type="domain" description="GGDEF" evidence="2">
    <location>
        <begin position="185"/>
        <end position="313"/>
    </location>
</feature>
<reference evidence="4" key="1">
    <citation type="submission" date="2016-04" db="EMBL/GenBank/DDBJ databases">
        <title>The genome sequence project of a novel Fervidobacterium isolate from a hot spring in Thailand.</title>
        <authorList>
            <person name="Gonzalez J.M."/>
            <person name="Cuecas A."/>
            <person name="Kanoksilapatham W."/>
        </authorList>
    </citation>
    <scope>NUCLEOTIDE SEQUENCE [LARGE SCALE GENOMIC DNA]</scope>
    <source>
        <strain evidence="4">FC2004</strain>
    </source>
</reference>
<dbReference type="CDD" id="cd01949">
    <property type="entry name" value="GGDEF"/>
    <property type="match status" value="1"/>
</dbReference>
<accession>A0A1E3G3B3</accession>
<dbReference type="GO" id="GO:0043709">
    <property type="term" value="P:cell adhesion involved in single-species biofilm formation"/>
    <property type="evidence" value="ECO:0007669"/>
    <property type="project" value="TreeGrafter"/>
</dbReference>
<dbReference type="EMBL" id="LWAF01000004">
    <property type="protein sequence ID" value="ODN30727.1"/>
    <property type="molecule type" value="Genomic_DNA"/>
</dbReference>
<dbReference type="FunFam" id="3.30.70.270:FF:000001">
    <property type="entry name" value="Diguanylate cyclase domain protein"/>
    <property type="match status" value="1"/>
</dbReference>
<name>A0A1E3G3B3_9BACT</name>
<comment type="caution">
    <text evidence="3">The sequence shown here is derived from an EMBL/GenBank/DDBJ whole genome shotgun (WGS) entry which is preliminary data.</text>
</comment>
<dbReference type="GO" id="GO:0052621">
    <property type="term" value="F:diguanylate cyclase activity"/>
    <property type="evidence" value="ECO:0007669"/>
    <property type="project" value="TreeGrafter"/>
</dbReference>
<dbReference type="OrthoDB" id="48290at2"/>
<dbReference type="PANTHER" id="PTHR45138:SF6">
    <property type="entry name" value="DIGUANYLATE CYCLASE DGCN"/>
    <property type="match status" value="1"/>
</dbReference>
<dbReference type="Pfam" id="PF00990">
    <property type="entry name" value="GGDEF"/>
    <property type="match status" value="1"/>
</dbReference>